<dbReference type="Gene3D" id="3.40.50.720">
    <property type="entry name" value="NAD(P)-binding Rossmann-like Domain"/>
    <property type="match status" value="1"/>
</dbReference>
<dbReference type="Pfam" id="PF01370">
    <property type="entry name" value="Epimerase"/>
    <property type="match status" value="1"/>
</dbReference>
<proteinExistence type="predicted"/>
<dbReference type="Proteomes" id="UP000053370">
    <property type="component" value="Unassembled WGS sequence"/>
</dbReference>
<dbReference type="PANTHER" id="PTHR48079:SF6">
    <property type="entry name" value="NAD(P)-BINDING DOMAIN-CONTAINING PROTEIN-RELATED"/>
    <property type="match status" value="1"/>
</dbReference>
<organism evidence="2">
    <name type="scientific">Flexilinea flocculi</name>
    <dbReference type="NCBI Taxonomy" id="1678840"/>
    <lineage>
        <taxon>Bacteria</taxon>
        <taxon>Bacillati</taxon>
        <taxon>Chloroflexota</taxon>
        <taxon>Anaerolineae</taxon>
        <taxon>Anaerolineales</taxon>
        <taxon>Anaerolineaceae</taxon>
        <taxon>Flexilinea</taxon>
    </lineage>
</organism>
<dbReference type="SUPFAM" id="SSF51735">
    <property type="entry name" value="NAD(P)-binding Rossmann-fold domains"/>
    <property type="match status" value="1"/>
</dbReference>
<dbReference type="STRING" id="1678840.ATC1_11146"/>
<evidence type="ECO:0000259" key="1">
    <source>
        <dbReference type="Pfam" id="PF01370"/>
    </source>
</evidence>
<dbReference type="AlphaFoldDB" id="A0A0K8P9P8"/>
<dbReference type="InterPro" id="IPR001509">
    <property type="entry name" value="Epimerase_deHydtase"/>
</dbReference>
<dbReference type="RefSeq" id="WP_062277129.1">
    <property type="nucleotide sequence ID" value="NZ_DF968179.1"/>
</dbReference>
<protein>
    <submittedName>
        <fullName evidence="2">Nucleoside-diphosphate-sugar epimerase</fullName>
    </submittedName>
</protein>
<dbReference type="PANTHER" id="PTHR48079">
    <property type="entry name" value="PROTEIN YEEZ"/>
    <property type="match status" value="1"/>
</dbReference>
<keyword evidence="3" id="KW-1185">Reference proteome</keyword>
<evidence type="ECO:0000313" key="3">
    <source>
        <dbReference type="Proteomes" id="UP000053370"/>
    </source>
</evidence>
<feature type="domain" description="NAD-dependent epimerase/dehydratase" evidence="1">
    <location>
        <begin position="3"/>
        <end position="232"/>
    </location>
</feature>
<gene>
    <name evidence="2" type="ORF">ATC1_11146</name>
</gene>
<accession>A0A0K8P9P8</accession>
<evidence type="ECO:0000313" key="2">
    <source>
        <dbReference type="EMBL" id="GAP39224.1"/>
    </source>
</evidence>
<dbReference type="EMBL" id="DF968179">
    <property type="protein sequence ID" value="GAP39224.1"/>
    <property type="molecule type" value="Genomic_DNA"/>
</dbReference>
<reference evidence="2" key="1">
    <citation type="journal article" date="2015" name="Genome Announc.">
        <title>Draft Genome Sequence of Anaerolineae Strain TC1, a Novel Isolate from a Methanogenic Wastewater Treatment System.</title>
        <authorList>
            <person name="Matsuura N."/>
            <person name="Tourlousse D.M."/>
            <person name="Sun L."/>
            <person name="Toyonaga M."/>
            <person name="Kuroda K."/>
            <person name="Ohashi A."/>
            <person name="Cruz R."/>
            <person name="Yamaguchi T."/>
            <person name="Sekiguchi Y."/>
        </authorList>
    </citation>
    <scope>NUCLEOTIDE SEQUENCE [LARGE SCALE GENOMIC DNA]</scope>
    <source>
        <strain evidence="2">TC1</strain>
    </source>
</reference>
<dbReference type="OrthoDB" id="9807212at2"/>
<dbReference type="InterPro" id="IPR051783">
    <property type="entry name" value="NAD(P)-dependent_oxidoreduct"/>
</dbReference>
<dbReference type="GO" id="GO:0005737">
    <property type="term" value="C:cytoplasm"/>
    <property type="evidence" value="ECO:0007669"/>
    <property type="project" value="TreeGrafter"/>
</dbReference>
<name>A0A0K8P9P8_9CHLR</name>
<sequence length="331" mass="37444">MKALVTGATGFIGSALCRRLCENGYQVTAFHRSTSIIRQIEDLPVRHVIGDLCDDISVENAFADKPEIVFHLGAQTASGKIRKRILDVNIGGTRRVLQSALRNKVDRVIFLSSSFAMGIPEKNHTRQAKPALISEDHTWNFSAAKWPYAWSKYLAEKEIQLASAYGMDTVILSPCIVIGPGDHYRKSNSFLVQFHDHPPLFHVDGGINLIHVQDVVEGLIQSVTYGERGERYLLSGTNVSFQKLFLLMSDVLNFTSPKLALSNRFSRILFQFINGEKNPSNVGNIENDLFHFAGYYFFYESRKARIQLRLSPPRNLTDSLKESWNWFKGMQ</sequence>
<dbReference type="InterPro" id="IPR036291">
    <property type="entry name" value="NAD(P)-bd_dom_sf"/>
</dbReference>
<dbReference type="GO" id="GO:0004029">
    <property type="term" value="F:aldehyde dehydrogenase (NAD+) activity"/>
    <property type="evidence" value="ECO:0007669"/>
    <property type="project" value="TreeGrafter"/>
</dbReference>